<feature type="chain" id="PRO_5047320754" description="Translation initiation factor 2" evidence="3">
    <location>
        <begin position="23"/>
        <end position="137"/>
    </location>
</feature>
<feature type="coiled-coil region" evidence="1">
    <location>
        <begin position="37"/>
        <end position="102"/>
    </location>
</feature>
<organism evidence="4 5">
    <name type="scientific">Halopseudomonas salina</name>
    <dbReference type="NCBI Taxonomy" id="1323744"/>
    <lineage>
        <taxon>Bacteria</taxon>
        <taxon>Pseudomonadati</taxon>
        <taxon>Pseudomonadota</taxon>
        <taxon>Gammaproteobacteria</taxon>
        <taxon>Pseudomonadales</taxon>
        <taxon>Pseudomonadaceae</taxon>
        <taxon>Halopseudomonas</taxon>
    </lineage>
</organism>
<sequence>MTQNLQTLILTACLALPVVAWAQESTAPGDVDAGTTMASQETDLGTLQAELANVEAERQRLAQRLAGSADTQELERLREANRELQNRQIENDMQARASLEKQRQQWFMIGGGSVLVSLLVGFMLARSSKRKRNEWIN</sequence>
<evidence type="ECO:0000256" key="2">
    <source>
        <dbReference type="SAM" id="Phobius"/>
    </source>
</evidence>
<keyword evidence="3" id="KW-0732">Signal</keyword>
<dbReference type="RefSeq" id="WP_150277410.1">
    <property type="nucleotide sequence ID" value="NZ_BMFF01000001.1"/>
</dbReference>
<keyword evidence="2" id="KW-0472">Membrane</keyword>
<name>A0ABQ1NZK7_9GAMM</name>
<proteinExistence type="predicted"/>
<feature type="transmembrane region" description="Helical" evidence="2">
    <location>
        <begin position="106"/>
        <end position="125"/>
    </location>
</feature>
<feature type="signal peptide" evidence="3">
    <location>
        <begin position="1"/>
        <end position="22"/>
    </location>
</feature>
<keyword evidence="2" id="KW-0812">Transmembrane</keyword>
<evidence type="ECO:0000256" key="1">
    <source>
        <dbReference type="SAM" id="Coils"/>
    </source>
</evidence>
<reference evidence="5" key="1">
    <citation type="journal article" date="2019" name="Int. J. Syst. Evol. Microbiol.">
        <title>The Global Catalogue of Microorganisms (GCM) 10K type strain sequencing project: providing services to taxonomists for standard genome sequencing and annotation.</title>
        <authorList>
            <consortium name="The Broad Institute Genomics Platform"/>
            <consortium name="The Broad Institute Genome Sequencing Center for Infectious Disease"/>
            <person name="Wu L."/>
            <person name="Ma J."/>
        </authorList>
    </citation>
    <scope>NUCLEOTIDE SEQUENCE [LARGE SCALE GENOMIC DNA]</scope>
    <source>
        <strain evidence="5">CGMCC 1.12482</strain>
    </source>
</reference>
<evidence type="ECO:0000313" key="4">
    <source>
        <dbReference type="EMBL" id="GGC88171.1"/>
    </source>
</evidence>
<keyword evidence="1" id="KW-0175">Coiled coil</keyword>
<keyword evidence="5" id="KW-1185">Reference proteome</keyword>
<dbReference type="EMBL" id="BMFF01000001">
    <property type="protein sequence ID" value="GGC88171.1"/>
    <property type="molecule type" value="Genomic_DNA"/>
</dbReference>
<evidence type="ECO:0000313" key="5">
    <source>
        <dbReference type="Proteomes" id="UP000638188"/>
    </source>
</evidence>
<comment type="caution">
    <text evidence="4">The sequence shown here is derived from an EMBL/GenBank/DDBJ whole genome shotgun (WGS) entry which is preliminary data.</text>
</comment>
<protein>
    <recommendedName>
        <fullName evidence="6">Translation initiation factor 2</fullName>
    </recommendedName>
</protein>
<keyword evidence="2" id="KW-1133">Transmembrane helix</keyword>
<accession>A0ABQ1NZK7</accession>
<gene>
    <name evidence="4" type="ORF">GCM10007418_04890</name>
</gene>
<evidence type="ECO:0008006" key="6">
    <source>
        <dbReference type="Google" id="ProtNLM"/>
    </source>
</evidence>
<evidence type="ECO:0000256" key="3">
    <source>
        <dbReference type="SAM" id="SignalP"/>
    </source>
</evidence>
<dbReference type="Proteomes" id="UP000638188">
    <property type="component" value="Unassembled WGS sequence"/>
</dbReference>